<keyword evidence="1" id="KW-1133">Transmembrane helix</keyword>
<evidence type="ECO:0000313" key="2">
    <source>
        <dbReference type="EMBL" id="XBH01778.1"/>
    </source>
</evidence>
<dbReference type="Gene3D" id="3.80.10.10">
    <property type="entry name" value="Ribonuclease Inhibitor"/>
    <property type="match status" value="4"/>
</dbReference>
<feature type="transmembrane region" description="Helical" evidence="1">
    <location>
        <begin position="30"/>
        <end position="48"/>
    </location>
</feature>
<dbReference type="GO" id="GO:0019005">
    <property type="term" value="C:SCF ubiquitin ligase complex"/>
    <property type="evidence" value="ECO:0007669"/>
    <property type="project" value="TreeGrafter"/>
</dbReference>
<dbReference type="RefSeq" id="WP_406694523.1">
    <property type="nucleotide sequence ID" value="NZ_CP155447.1"/>
</dbReference>
<dbReference type="GO" id="GO:0031146">
    <property type="term" value="P:SCF-dependent proteasomal ubiquitin-dependent protein catabolic process"/>
    <property type="evidence" value="ECO:0007669"/>
    <property type="project" value="TreeGrafter"/>
</dbReference>
<accession>A0AAU7C8R9</accession>
<organism evidence="2">
    <name type="scientific">Singulisphaera sp. Ch08</name>
    <dbReference type="NCBI Taxonomy" id="3120278"/>
    <lineage>
        <taxon>Bacteria</taxon>
        <taxon>Pseudomonadati</taxon>
        <taxon>Planctomycetota</taxon>
        <taxon>Planctomycetia</taxon>
        <taxon>Isosphaerales</taxon>
        <taxon>Isosphaeraceae</taxon>
        <taxon>Singulisphaera</taxon>
    </lineage>
</organism>
<dbReference type="PANTHER" id="PTHR13318">
    <property type="entry name" value="PARTNER OF PAIRED, ISOFORM B-RELATED"/>
    <property type="match status" value="1"/>
</dbReference>
<keyword evidence="1" id="KW-0812">Transmembrane</keyword>
<protein>
    <recommendedName>
        <fullName evidence="3">Leucine Rich repeats (2 copies)</fullName>
    </recommendedName>
</protein>
<dbReference type="InterPro" id="IPR032675">
    <property type="entry name" value="LRR_dom_sf"/>
</dbReference>
<evidence type="ECO:0000256" key="1">
    <source>
        <dbReference type="SAM" id="Phobius"/>
    </source>
</evidence>
<dbReference type="EMBL" id="CP155447">
    <property type="protein sequence ID" value="XBH01778.1"/>
    <property type="molecule type" value="Genomic_DNA"/>
</dbReference>
<sequence length="487" mass="52582">MPTPSESRVTVSGKPSKAVELLRKRLRMSLGAMMIVIFGIGGVLGWVAHRAHVQRDAVAAITTPRRSTRGKVYYDWQFVAGKFDEESKPRGSRWLRDALGPDVFDTVVIVTIEGDNVDDEFLESVGKLHGVEKVDIVGHAAPDLTPAGMAQLCTLPRLKTLNVPGVAIPRGFVTGLAGRTGLRDLWLPQAAVTDDEMAIIGGFTDLEFLQLDGSNVTDRGFAHVANLKKLTILDMPGVRITDLSPVADLVQLDLLVLASARATPTRSVPSPGGPPSLEPLRRLTKLTQLILGPTRIEDRDLAVVVGLPKLNNLQIGAREITEAGLARLAESRSLTCLGLTDTSITDLRPLSPRLHAISTLWMENSHLTDAGLAPLPRGIRLTDLTIAGSKMTDAGLDHLASLTSLWRLRLDRSAITDAGLARLKHLKSLETLSLTETKLTDSSVETLAGFQSLKSLNLDRSGISPAGIERLKQALRKARISSARMPD</sequence>
<keyword evidence="1" id="KW-0472">Membrane</keyword>
<reference evidence="2" key="1">
    <citation type="submission" date="2024-05" db="EMBL/GenBank/DDBJ databases">
        <title>Planctomycetes of the genus Singulisphaera possess chitinolytic capabilities.</title>
        <authorList>
            <person name="Ivanova A."/>
        </authorList>
    </citation>
    <scope>NUCLEOTIDE SEQUENCE</scope>
    <source>
        <strain evidence="2">Ch08T</strain>
    </source>
</reference>
<dbReference type="SUPFAM" id="SSF52047">
    <property type="entry name" value="RNI-like"/>
    <property type="match status" value="1"/>
</dbReference>
<evidence type="ECO:0008006" key="3">
    <source>
        <dbReference type="Google" id="ProtNLM"/>
    </source>
</evidence>
<dbReference type="AlphaFoldDB" id="A0AAU7C8R9"/>
<name>A0AAU7C8R9_9BACT</name>
<proteinExistence type="predicted"/>
<gene>
    <name evidence="2" type="ORF">V5E97_25965</name>
</gene>